<dbReference type="Pfam" id="PF07947">
    <property type="entry name" value="YhhN"/>
    <property type="match status" value="1"/>
</dbReference>
<dbReference type="GO" id="GO:0016787">
    <property type="term" value="F:hydrolase activity"/>
    <property type="evidence" value="ECO:0007669"/>
    <property type="project" value="TreeGrafter"/>
</dbReference>
<comment type="similarity">
    <text evidence="2">Belongs to the TMEM86 family.</text>
</comment>
<dbReference type="AlphaFoldDB" id="A0A399D6D1"/>
<evidence type="ECO:0000313" key="8">
    <source>
        <dbReference type="Proteomes" id="UP000266441"/>
    </source>
</evidence>
<dbReference type="OrthoDB" id="1121536at2"/>
<organism evidence="7 8">
    <name type="scientific">Mariniphaga sediminis</name>
    <dbReference type="NCBI Taxonomy" id="1628158"/>
    <lineage>
        <taxon>Bacteria</taxon>
        <taxon>Pseudomonadati</taxon>
        <taxon>Bacteroidota</taxon>
        <taxon>Bacteroidia</taxon>
        <taxon>Marinilabiliales</taxon>
        <taxon>Prolixibacteraceae</taxon>
        <taxon>Mariniphaga</taxon>
    </lineage>
</organism>
<evidence type="ECO:0000256" key="2">
    <source>
        <dbReference type="ARBA" id="ARBA00007375"/>
    </source>
</evidence>
<feature type="transmembrane region" description="Helical" evidence="6">
    <location>
        <begin position="9"/>
        <end position="26"/>
    </location>
</feature>
<feature type="transmembrane region" description="Helical" evidence="6">
    <location>
        <begin position="82"/>
        <end position="105"/>
    </location>
</feature>
<evidence type="ECO:0000256" key="1">
    <source>
        <dbReference type="ARBA" id="ARBA00004141"/>
    </source>
</evidence>
<feature type="transmembrane region" description="Helical" evidence="6">
    <location>
        <begin position="139"/>
        <end position="160"/>
    </location>
</feature>
<evidence type="ECO:0000256" key="5">
    <source>
        <dbReference type="ARBA" id="ARBA00023136"/>
    </source>
</evidence>
<evidence type="ECO:0000256" key="3">
    <source>
        <dbReference type="ARBA" id="ARBA00022692"/>
    </source>
</evidence>
<dbReference type="RefSeq" id="WP_119347949.1">
    <property type="nucleotide sequence ID" value="NZ_QWET01000001.1"/>
</dbReference>
<feature type="transmembrane region" description="Helical" evidence="6">
    <location>
        <begin position="58"/>
        <end position="76"/>
    </location>
</feature>
<feature type="transmembrane region" description="Helical" evidence="6">
    <location>
        <begin position="112"/>
        <end position="133"/>
    </location>
</feature>
<reference evidence="7 8" key="1">
    <citation type="journal article" date="2015" name="Int. J. Syst. Evol. Microbiol.">
        <title>Mariniphaga sediminis sp. nov., isolated from coastal sediment.</title>
        <authorList>
            <person name="Wang F.Q."/>
            <person name="Shen Q.Y."/>
            <person name="Chen G.J."/>
            <person name="Du Z.J."/>
        </authorList>
    </citation>
    <scope>NUCLEOTIDE SEQUENCE [LARGE SCALE GENOMIC DNA]</scope>
    <source>
        <strain evidence="7 8">SY21</strain>
    </source>
</reference>
<comment type="caution">
    <text evidence="7">The sequence shown here is derived from an EMBL/GenBank/DDBJ whole genome shotgun (WGS) entry which is preliminary data.</text>
</comment>
<dbReference type="PANTHER" id="PTHR31885:SF6">
    <property type="entry name" value="GH04784P"/>
    <property type="match status" value="1"/>
</dbReference>
<gene>
    <name evidence="7" type="ORF">D1164_00370</name>
</gene>
<evidence type="ECO:0000256" key="6">
    <source>
        <dbReference type="SAM" id="Phobius"/>
    </source>
</evidence>
<evidence type="ECO:0000313" key="7">
    <source>
        <dbReference type="EMBL" id="RIH66923.1"/>
    </source>
</evidence>
<feature type="transmembrane region" description="Helical" evidence="6">
    <location>
        <begin position="167"/>
        <end position="185"/>
    </location>
</feature>
<dbReference type="GO" id="GO:0016020">
    <property type="term" value="C:membrane"/>
    <property type="evidence" value="ECO:0007669"/>
    <property type="project" value="UniProtKB-SubCell"/>
</dbReference>
<proteinExistence type="inferred from homology"/>
<protein>
    <submittedName>
        <fullName evidence="7">Lysoplasmalogenase</fullName>
    </submittedName>
</protein>
<keyword evidence="5 6" id="KW-0472">Membrane</keyword>
<sequence length="223" mass="24899">MISTIKKNPIYFMLIVPILFSLLAYTGYGFEFQLAVPASCIMIIALAYRQRMRASADIFYIIGAFVFSMGGDWFLVNKGDSFMMFAAGIGLYFFAHLCYLIFALINGKIHKVSLIGLLVIYLAFYVFILYPAIDEKILSVFSLVYLLISCVSVAAAAGISLNKPSKWAYLAGIIFILLSDTIIAFKEFLAYDELNFLILPTYYAAHICITFALVGRTKKVPAV</sequence>
<dbReference type="EMBL" id="QWET01000001">
    <property type="protein sequence ID" value="RIH66923.1"/>
    <property type="molecule type" value="Genomic_DNA"/>
</dbReference>
<accession>A0A399D6D1</accession>
<comment type="subcellular location">
    <subcellularLocation>
        <location evidence="1">Membrane</location>
        <topology evidence="1">Multi-pass membrane protein</topology>
    </subcellularLocation>
</comment>
<keyword evidence="4 6" id="KW-1133">Transmembrane helix</keyword>
<dbReference type="Proteomes" id="UP000266441">
    <property type="component" value="Unassembled WGS sequence"/>
</dbReference>
<dbReference type="InterPro" id="IPR012506">
    <property type="entry name" value="TMEM86B-like"/>
</dbReference>
<feature type="transmembrane region" description="Helical" evidence="6">
    <location>
        <begin position="197"/>
        <end position="215"/>
    </location>
</feature>
<keyword evidence="3 6" id="KW-0812">Transmembrane</keyword>
<keyword evidence="8" id="KW-1185">Reference proteome</keyword>
<evidence type="ECO:0000256" key="4">
    <source>
        <dbReference type="ARBA" id="ARBA00022989"/>
    </source>
</evidence>
<name>A0A399D6D1_9BACT</name>
<dbReference type="PANTHER" id="PTHR31885">
    <property type="entry name" value="GH04784P"/>
    <property type="match status" value="1"/>
</dbReference>